<comment type="caution">
    <text evidence="2">The sequence shown here is derived from an EMBL/GenBank/DDBJ whole genome shotgun (WGS) entry which is preliminary data.</text>
</comment>
<evidence type="ECO:0000313" key="3">
    <source>
        <dbReference type="Proteomes" id="UP000612362"/>
    </source>
</evidence>
<keyword evidence="1" id="KW-1133">Transmembrane helix</keyword>
<accession>A0A8J3MVZ4</accession>
<sequence>MVTTIKNPQSSSSMKVRFGAHLGLITLNLVALWLRGKFLWEKRTEVNGFTIATFGLLLFSLGILIYAYSLRRAYQKRLAGRREQACQPDNTLPLLAIIEQAESEPFTLKILPYNGRLMAKRFLFTLLCMLLFLPELLSGVDIANISNFSTIIIILGFFTPFAFLISLIVLPHRPSPMLVYDEEGVLYNGFRLQQRIAWGDMTLFAVTGPAYGAWLYYELHSAEECISWRALKRPRDIAYAKSMDRLVASIAASAQLPLYDLRDTELIF</sequence>
<feature type="transmembrane region" description="Helical" evidence="1">
    <location>
        <begin position="122"/>
        <end position="142"/>
    </location>
</feature>
<reference evidence="2" key="1">
    <citation type="submission" date="2020-10" db="EMBL/GenBank/DDBJ databases">
        <title>Taxonomic study of unclassified bacteria belonging to the class Ktedonobacteria.</title>
        <authorList>
            <person name="Yabe S."/>
            <person name="Wang C.M."/>
            <person name="Zheng Y."/>
            <person name="Sakai Y."/>
            <person name="Cavaletti L."/>
            <person name="Monciardini P."/>
            <person name="Donadio S."/>
        </authorList>
    </citation>
    <scope>NUCLEOTIDE SEQUENCE</scope>
    <source>
        <strain evidence="2">SOSP1-1</strain>
    </source>
</reference>
<protein>
    <submittedName>
        <fullName evidence="2">Uncharacterized protein</fullName>
    </submittedName>
</protein>
<keyword evidence="1" id="KW-0812">Transmembrane</keyword>
<dbReference type="RefSeq" id="WP_220197368.1">
    <property type="nucleotide sequence ID" value="NZ_BNJF01000003.1"/>
</dbReference>
<feature type="transmembrane region" description="Helical" evidence="1">
    <location>
        <begin position="148"/>
        <end position="170"/>
    </location>
</feature>
<organism evidence="2 3">
    <name type="scientific">Ktedonospora formicarum</name>
    <dbReference type="NCBI Taxonomy" id="2778364"/>
    <lineage>
        <taxon>Bacteria</taxon>
        <taxon>Bacillati</taxon>
        <taxon>Chloroflexota</taxon>
        <taxon>Ktedonobacteria</taxon>
        <taxon>Ktedonobacterales</taxon>
        <taxon>Ktedonobacteraceae</taxon>
        <taxon>Ktedonospora</taxon>
    </lineage>
</organism>
<dbReference type="AlphaFoldDB" id="A0A8J3MVZ4"/>
<gene>
    <name evidence="2" type="ORF">KSX_63260</name>
</gene>
<evidence type="ECO:0000256" key="1">
    <source>
        <dbReference type="SAM" id="Phobius"/>
    </source>
</evidence>
<feature type="transmembrane region" description="Helical" evidence="1">
    <location>
        <begin position="46"/>
        <end position="68"/>
    </location>
</feature>
<keyword evidence="3" id="KW-1185">Reference proteome</keyword>
<evidence type="ECO:0000313" key="2">
    <source>
        <dbReference type="EMBL" id="GHO48163.1"/>
    </source>
</evidence>
<name>A0A8J3MVZ4_9CHLR</name>
<proteinExistence type="predicted"/>
<dbReference type="EMBL" id="BNJF01000003">
    <property type="protein sequence ID" value="GHO48163.1"/>
    <property type="molecule type" value="Genomic_DNA"/>
</dbReference>
<keyword evidence="1" id="KW-0472">Membrane</keyword>
<feature type="transmembrane region" description="Helical" evidence="1">
    <location>
        <begin position="16"/>
        <end position="34"/>
    </location>
</feature>
<dbReference type="Proteomes" id="UP000612362">
    <property type="component" value="Unassembled WGS sequence"/>
</dbReference>